<dbReference type="Proteomes" id="UP000187203">
    <property type="component" value="Unassembled WGS sequence"/>
</dbReference>
<dbReference type="AlphaFoldDB" id="A0A1R3G4J1"/>
<proteinExistence type="predicted"/>
<protein>
    <submittedName>
        <fullName evidence="2">Uncharacterized protein</fullName>
    </submittedName>
</protein>
<gene>
    <name evidence="2" type="ORF">COLO4_36881</name>
</gene>
<name>A0A1R3G4J1_9ROSI</name>
<sequence length="152" mass="16909">MENQFRQSRNQSWFKKQFSSRNGQENLLKDKEGAHEAAVAAAAFAIQSVEEAKIGKLKSKSRKDNNGRNGMIHSNGLTSQSSYKRTKSAVEISKKKPMEPKSKEMERAYYSAAKPSFKSSAIPITPGDHAHEWYDKLKSVVACGSDTVLKAN</sequence>
<comment type="caution">
    <text evidence="2">The sequence shown here is derived from an EMBL/GenBank/DDBJ whole genome shotgun (WGS) entry which is preliminary data.</text>
</comment>
<evidence type="ECO:0000313" key="2">
    <source>
        <dbReference type="EMBL" id="OMO52995.1"/>
    </source>
</evidence>
<keyword evidence="3" id="KW-1185">Reference proteome</keyword>
<organism evidence="2 3">
    <name type="scientific">Corchorus olitorius</name>
    <dbReference type="NCBI Taxonomy" id="93759"/>
    <lineage>
        <taxon>Eukaryota</taxon>
        <taxon>Viridiplantae</taxon>
        <taxon>Streptophyta</taxon>
        <taxon>Embryophyta</taxon>
        <taxon>Tracheophyta</taxon>
        <taxon>Spermatophyta</taxon>
        <taxon>Magnoliopsida</taxon>
        <taxon>eudicotyledons</taxon>
        <taxon>Gunneridae</taxon>
        <taxon>Pentapetalae</taxon>
        <taxon>rosids</taxon>
        <taxon>malvids</taxon>
        <taxon>Malvales</taxon>
        <taxon>Malvaceae</taxon>
        <taxon>Grewioideae</taxon>
        <taxon>Apeibeae</taxon>
        <taxon>Corchorus</taxon>
    </lineage>
</organism>
<dbReference type="OrthoDB" id="1000521at2759"/>
<dbReference type="EMBL" id="AWUE01023697">
    <property type="protein sequence ID" value="OMO52995.1"/>
    <property type="molecule type" value="Genomic_DNA"/>
</dbReference>
<evidence type="ECO:0000256" key="1">
    <source>
        <dbReference type="SAM" id="MobiDB-lite"/>
    </source>
</evidence>
<feature type="region of interest" description="Disordered" evidence="1">
    <location>
        <begin position="55"/>
        <end position="105"/>
    </location>
</feature>
<evidence type="ECO:0000313" key="3">
    <source>
        <dbReference type="Proteomes" id="UP000187203"/>
    </source>
</evidence>
<feature type="region of interest" description="Disordered" evidence="1">
    <location>
        <begin position="1"/>
        <end position="30"/>
    </location>
</feature>
<feature type="compositionally biased region" description="Polar residues" evidence="1">
    <location>
        <begin position="1"/>
        <end position="25"/>
    </location>
</feature>
<feature type="compositionally biased region" description="Basic and acidic residues" evidence="1">
    <location>
        <begin position="92"/>
        <end position="105"/>
    </location>
</feature>
<accession>A0A1R3G4J1</accession>
<reference evidence="3" key="1">
    <citation type="submission" date="2013-09" db="EMBL/GenBank/DDBJ databases">
        <title>Corchorus olitorius genome sequencing.</title>
        <authorList>
            <person name="Alam M."/>
            <person name="Haque M.S."/>
            <person name="Islam M.S."/>
            <person name="Emdad E.M."/>
            <person name="Islam M.M."/>
            <person name="Ahmed B."/>
            <person name="Halim A."/>
            <person name="Hossen Q.M.M."/>
            <person name="Hossain M.Z."/>
            <person name="Ahmed R."/>
            <person name="Khan M.M."/>
            <person name="Islam R."/>
            <person name="Rashid M.M."/>
            <person name="Khan S.A."/>
            <person name="Rahman M.S."/>
            <person name="Alam M."/>
            <person name="Yahiya A.S."/>
            <person name="Khan M.S."/>
            <person name="Azam M.S."/>
            <person name="Haque T."/>
            <person name="Lashkar M.Z.H."/>
            <person name="Akhand A.I."/>
            <person name="Morshed G."/>
            <person name="Roy S."/>
            <person name="Uddin K.S."/>
            <person name="Rabeya T."/>
            <person name="Hossain A.S."/>
            <person name="Chowdhury A."/>
            <person name="Snigdha A.R."/>
            <person name="Mortoza M.S."/>
            <person name="Matin S.A."/>
            <person name="Hoque S.M.E."/>
            <person name="Islam M.K."/>
            <person name="Roy D.K."/>
            <person name="Haider R."/>
            <person name="Moosa M.M."/>
            <person name="Elias S.M."/>
            <person name="Hasan A.M."/>
            <person name="Jahan S."/>
            <person name="Shafiuddin M."/>
            <person name="Mahmood N."/>
            <person name="Shommy N.S."/>
        </authorList>
    </citation>
    <scope>NUCLEOTIDE SEQUENCE [LARGE SCALE GENOMIC DNA]</scope>
    <source>
        <strain evidence="3">cv. O-4</strain>
    </source>
</reference>